<reference evidence="1 4" key="2">
    <citation type="submission" date="2016-10" db="EMBL/GenBank/DDBJ databases">
        <title>The whole genome sequencing and assembly of Aeribacillus pallidus KCTC3564 strain.</title>
        <authorList>
            <person name="Lee Y.-J."/>
            <person name="Park M.-K."/>
            <person name="Yi H."/>
            <person name="Bahn Y.-S."/>
            <person name="Kim J.F."/>
            <person name="Lee D.-W."/>
        </authorList>
    </citation>
    <scope>NUCLEOTIDE SEQUENCE [LARGE SCALE GENOMIC DNA]</scope>
    <source>
        <strain evidence="1 4">KCTC3564</strain>
    </source>
</reference>
<dbReference type="Proteomes" id="UP000214606">
    <property type="component" value="Chromosome"/>
</dbReference>
<accession>A0A165YKF5</accession>
<evidence type="ECO:0000313" key="4">
    <source>
        <dbReference type="Proteomes" id="UP000214606"/>
    </source>
</evidence>
<gene>
    <name evidence="1" type="ORF">AP3564_19225</name>
    <name evidence="2" type="ORF">AZI98_06355</name>
</gene>
<accession>A0A164AR95</accession>
<dbReference type="EMBL" id="LWBR01000013">
    <property type="protein sequence ID" value="KZN97174.1"/>
    <property type="molecule type" value="Genomic_DNA"/>
</dbReference>
<reference evidence="2 3" key="1">
    <citation type="submission" date="2016-04" db="EMBL/GenBank/DDBJ databases">
        <title>Draft genome sequence of Aeribacillus pallidus 8m3 from petroleum reservoir.</title>
        <authorList>
            <person name="Poltaraus A.B."/>
            <person name="Nazina T.N."/>
            <person name="Tourova T.P."/>
            <person name="Malakho S.M."/>
            <person name="Korshunova A.V."/>
            <person name="Sokolova D.S."/>
        </authorList>
    </citation>
    <scope>NUCLEOTIDE SEQUENCE [LARGE SCALE GENOMIC DNA]</scope>
    <source>
        <strain evidence="2 3">8m3</strain>
    </source>
</reference>
<organism evidence="2 3">
    <name type="scientific">Aeribacillus pallidus</name>
    <dbReference type="NCBI Taxonomy" id="33936"/>
    <lineage>
        <taxon>Bacteria</taxon>
        <taxon>Bacillati</taxon>
        <taxon>Bacillota</taxon>
        <taxon>Bacilli</taxon>
        <taxon>Bacillales</taxon>
        <taxon>Bacillaceae</taxon>
        <taxon>Aeribacillus</taxon>
    </lineage>
</organism>
<dbReference type="KEGG" id="apak:AP3564_19225"/>
<protein>
    <submittedName>
        <fullName evidence="2">Uncharacterized protein</fullName>
    </submittedName>
</protein>
<evidence type="ECO:0000313" key="2">
    <source>
        <dbReference type="EMBL" id="KZN97174.1"/>
    </source>
</evidence>
<keyword evidence="3" id="KW-1185">Reference proteome</keyword>
<proteinExistence type="predicted"/>
<dbReference type="EMBL" id="CP017703">
    <property type="protein sequence ID" value="ASS92112.1"/>
    <property type="molecule type" value="Genomic_DNA"/>
</dbReference>
<dbReference type="Proteomes" id="UP000076476">
    <property type="component" value="Unassembled WGS sequence"/>
</dbReference>
<dbReference type="STRING" id="33936.AZI98_06355"/>
<evidence type="ECO:0000313" key="3">
    <source>
        <dbReference type="Proteomes" id="UP000076476"/>
    </source>
</evidence>
<evidence type="ECO:0000313" key="1">
    <source>
        <dbReference type="EMBL" id="ASS92112.1"/>
    </source>
</evidence>
<sequence>MVEANEFTSRVDARTMRKHVKALRLCRYDNEVNKDSFFVNKGGTAKFNSSLFWDGFFYLF</sequence>
<dbReference type="AlphaFoldDB" id="A0A165YKF5"/>
<name>A0A165YKF5_9BACI</name>